<gene>
    <name evidence="2" type="ORF">EWB00_010018</name>
</gene>
<dbReference type="EMBL" id="SKCS01000691">
    <property type="protein sequence ID" value="TNN04950.1"/>
    <property type="molecule type" value="Genomic_DNA"/>
</dbReference>
<name>A0A4Z2CL53_SCHJA</name>
<evidence type="ECO:0000256" key="1">
    <source>
        <dbReference type="SAM" id="MobiDB-lite"/>
    </source>
</evidence>
<evidence type="ECO:0000313" key="3">
    <source>
        <dbReference type="Proteomes" id="UP000311919"/>
    </source>
</evidence>
<keyword evidence="3" id="KW-1185">Reference proteome</keyword>
<organism evidence="2 3">
    <name type="scientific">Schistosoma japonicum</name>
    <name type="common">Blood fluke</name>
    <dbReference type="NCBI Taxonomy" id="6182"/>
    <lineage>
        <taxon>Eukaryota</taxon>
        <taxon>Metazoa</taxon>
        <taxon>Spiralia</taxon>
        <taxon>Lophotrochozoa</taxon>
        <taxon>Platyhelminthes</taxon>
        <taxon>Trematoda</taxon>
        <taxon>Digenea</taxon>
        <taxon>Strigeidida</taxon>
        <taxon>Schistosomatoidea</taxon>
        <taxon>Schistosomatidae</taxon>
        <taxon>Schistosoma</taxon>
    </lineage>
</organism>
<sequence length="141" mass="16673">EEGKDGDDDDEEEGDDGEDDDEEEWDDGEDDDEEEMDDGEDEDEEEEDEEEFEEGDGEEKGEEVDNADSVVVKKYKMNKYLKNFIRQYLRNFRNDDRIHSYHKEGNDDNDHTEKITTLVSIKMTTMRNEIIEASLYPKRNQ</sequence>
<evidence type="ECO:0000313" key="2">
    <source>
        <dbReference type="EMBL" id="TNN04951.1"/>
    </source>
</evidence>
<dbReference type="AlphaFoldDB" id="A0A4Z2CL53"/>
<proteinExistence type="predicted"/>
<feature type="compositionally biased region" description="Acidic residues" evidence="1">
    <location>
        <begin position="1"/>
        <end position="66"/>
    </location>
</feature>
<accession>A0A4Z2CL53</accession>
<feature type="non-terminal residue" evidence="2">
    <location>
        <position position="1"/>
    </location>
</feature>
<dbReference type="EMBL" id="SKCS01000691">
    <property type="protein sequence ID" value="TNN04951.1"/>
    <property type="molecule type" value="Genomic_DNA"/>
</dbReference>
<comment type="caution">
    <text evidence="2">The sequence shown here is derived from an EMBL/GenBank/DDBJ whole genome shotgun (WGS) entry which is preliminary data.</text>
</comment>
<feature type="region of interest" description="Disordered" evidence="1">
    <location>
        <begin position="1"/>
        <end position="69"/>
    </location>
</feature>
<reference evidence="2 3" key="1">
    <citation type="submission" date="2019-03" db="EMBL/GenBank/DDBJ databases">
        <title>An improved genome assembly of the fluke Schistosoma japonicum.</title>
        <authorList>
            <person name="Hu W."/>
            <person name="Luo F."/>
            <person name="Yin M."/>
            <person name="Mo X."/>
            <person name="Sun C."/>
            <person name="Wu Q."/>
            <person name="Zhu B."/>
            <person name="Xiang M."/>
            <person name="Wang J."/>
            <person name="Wang Y."/>
            <person name="Zhang T."/>
            <person name="Xu B."/>
            <person name="Zheng H."/>
            <person name="Feng Z."/>
        </authorList>
    </citation>
    <scope>NUCLEOTIDE SEQUENCE [LARGE SCALE GENOMIC DNA]</scope>
    <source>
        <strain evidence="2">HuSjv2</strain>
        <tissue evidence="2">Worms</tissue>
    </source>
</reference>
<dbReference type="Proteomes" id="UP000311919">
    <property type="component" value="Unassembled WGS sequence"/>
</dbReference>
<protein>
    <submittedName>
        <fullName evidence="2">Prostatic spermine-binding protein</fullName>
    </submittedName>
</protein>